<feature type="coiled-coil region" evidence="1">
    <location>
        <begin position="90"/>
        <end position="124"/>
    </location>
</feature>
<accession>A0A2Z6Q2L5</accession>
<keyword evidence="3" id="KW-1185">Reference proteome</keyword>
<sequence>MVDEFNTIIKDTVEAIKDIDSHFINSINYLGEFIPERRVIVKDIEMRIEEVKKYMADRFQDSVINHSAMLFGECLAISGIWFPLLAEPAYKLFEKNLEMDKEKCEEVENLQEILRKSLEEFKNIRPRFVTSEYRKQNIDRKKIEVIENIMEQILGKEIEPGVNPGKNDKAHSTGIKIVGATIEGVCKLVPSPLSFYCMYRDHKETKNRDSLRDMETIIEIVEKG</sequence>
<evidence type="ECO:0000313" key="3">
    <source>
        <dbReference type="Proteomes" id="UP000247702"/>
    </source>
</evidence>
<dbReference type="EMBL" id="BEXD01000080">
    <property type="protein sequence ID" value="GBB84067.1"/>
    <property type="molecule type" value="Genomic_DNA"/>
</dbReference>
<protein>
    <submittedName>
        <fullName evidence="2">Uncharacterized protein</fullName>
    </submittedName>
</protein>
<comment type="caution">
    <text evidence="2">The sequence shown here is derived from an EMBL/GenBank/DDBJ whole genome shotgun (WGS) entry which is preliminary data.</text>
</comment>
<dbReference type="AlphaFoldDB" id="A0A2Z6Q2L5"/>
<reference evidence="2 3" key="1">
    <citation type="submission" date="2017-11" db="EMBL/GenBank/DDBJ databases">
        <title>The genome of Rhizophagus clarus HR1 reveals common genetic basis of auxotrophy among arbuscular mycorrhizal fungi.</title>
        <authorList>
            <person name="Kobayashi Y."/>
        </authorList>
    </citation>
    <scope>NUCLEOTIDE SEQUENCE [LARGE SCALE GENOMIC DNA]</scope>
    <source>
        <strain evidence="2 3">HR1</strain>
    </source>
</reference>
<keyword evidence="1" id="KW-0175">Coiled coil</keyword>
<proteinExistence type="predicted"/>
<dbReference type="Proteomes" id="UP000247702">
    <property type="component" value="Unassembled WGS sequence"/>
</dbReference>
<organism evidence="2 3">
    <name type="scientific">Rhizophagus clarus</name>
    <dbReference type="NCBI Taxonomy" id="94130"/>
    <lineage>
        <taxon>Eukaryota</taxon>
        <taxon>Fungi</taxon>
        <taxon>Fungi incertae sedis</taxon>
        <taxon>Mucoromycota</taxon>
        <taxon>Glomeromycotina</taxon>
        <taxon>Glomeromycetes</taxon>
        <taxon>Glomerales</taxon>
        <taxon>Glomeraceae</taxon>
        <taxon>Rhizophagus</taxon>
    </lineage>
</organism>
<name>A0A2Z6Q2L5_9GLOM</name>
<evidence type="ECO:0000313" key="2">
    <source>
        <dbReference type="EMBL" id="GBB84067.1"/>
    </source>
</evidence>
<evidence type="ECO:0000256" key="1">
    <source>
        <dbReference type="SAM" id="Coils"/>
    </source>
</evidence>
<gene>
    <name evidence="2" type="ORF">RclHR1_01070017</name>
</gene>